<keyword evidence="1" id="KW-0812">Transmembrane</keyword>
<name>A0A1J6VX94_9BACI</name>
<comment type="caution">
    <text evidence="2">The sequence shown here is derived from an EMBL/GenBank/DDBJ whole genome shotgun (WGS) entry which is preliminary data.</text>
</comment>
<keyword evidence="1" id="KW-1133">Transmembrane helix</keyword>
<protein>
    <submittedName>
        <fullName evidence="2">Uncharacterized protein</fullName>
    </submittedName>
</protein>
<dbReference type="EMBL" id="MINN01000114">
    <property type="protein sequence ID" value="OIU69917.1"/>
    <property type="molecule type" value="Genomic_DNA"/>
</dbReference>
<feature type="transmembrane region" description="Helical" evidence="1">
    <location>
        <begin position="72"/>
        <end position="91"/>
    </location>
</feature>
<dbReference type="Proteomes" id="UP000182062">
    <property type="component" value="Unassembled WGS sequence"/>
</dbReference>
<sequence length="95" mass="10716">MGKVQRRWGGFCVCIFFFGLFPIALLLPLDATDSADEANSWAAMTQSGGYLISAFMPFIIGVIYDNTGNHDISLWLFLSFVFFMILFAYLLNRKA</sequence>
<feature type="transmembrane region" description="Helical" evidence="1">
    <location>
        <begin position="7"/>
        <end position="27"/>
    </location>
</feature>
<accession>A0A1J6VX94</accession>
<dbReference type="PANTHER" id="PTHR23523">
    <property type="match status" value="1"/>
</dbReference>
<keyword evidence="1" id="KW-0472">Membrane</keyword>
<organism evidence="2 3">
    <name type="scientific">Rossellomorea aquimaris</name>
    <dbReference type="NCBI Taxonomy" id="189382"/>
    <lineage>
        <taxon>Bacteria</taxon>
        <taxon>Bacillati</taxon>
        <taxon>Bacillota</taxon>
        <taxon>Bacilli</taxon>
        <taxon>Bacillales</taxon>
        <taxon>Bacillaceae</taxon>
        <taxon>Rossellomorea</taxon>
    </lineage>
</organism>
<proteinExistence type="predicted"/>
<dbReference type="InterPro" id="IPR052524">
    <property type="entry name" value="MFS_Cyanate_Porter"/>
</dbReference>
<feature type="transmembrane region" description="Helical" evidence="1">
    <location>
        <begin position="47"/>
        <end position="65"/>
    </location>
</feature>
<dbReference type="PANTHER" id="PTHR23523:SF2">
    <property type="entry name" value="2-NITROIMIDAZOLE TRANSPORTER"/>
    <property type="match status" value="1"/>
</dbReference>
<evidence type="ECO:0000313" key="2">
    <source>
        <dbReference type="EMBL" id="OIU69917.1"/>
    </source>
</evidence>
<reference evidence="2 3" key="1">
    <citation type="submission" date="2016-09" db="EMBL/GenBank/DDBJ databases">
        <title>Bacillus aquimaris SAMM genome sequence reveals colonization and biosurfactant production capacities.</title>
        <authorList>
            <person name="Waghmode S.R."/>
            <person name="Suryavanshi M.V."/>
        </authorList>
    </citation>
    <scope>NUCLEOTIDE SEQUENCE [LARGE SCALE GENOMIC DNA]</scope>
    <source>
        <strain evidence="2 3">SAMM</strain>
    </source>
</reference>
<dbReference type="Gene3D" id="1.20.1250.20">
    <property type="entry name" value="MFS general substrate transporter like domains"/>
    <property type="match status" value="1"/>
</dbReference>
<evidence type="ECO:0000313" key="3">
    <source>
        <dbReference type="Proteomes" id="UP000182062"/>
    </source>
</evidence>
<evidence type="ECO:0000256" key="1">
    <source>
        <dbReference type="SAM" id="Phobius"/>
    </source>
</evidence>
<dbReference type="SUPFAM" id="SSF103473">
    <property type="entry name" value="MFS general substrate transporter"/>
    <property type="match status" value="1"/>
</dbReference>
<gene>
    <name evidence="2" type="ORF">BHE18_21600</name>
</gene>
<keyword evidence="3" id="KW-1185">Reference proteome</keyword>
<dbReference type="AlphaFoldDB" id="A0A1J6VX94"/>
<dbReference type="InterPro" id="IPR036259">
    <property type="entry name" value="MFS_trans_sf"/>
</dbReference>
<dbReference type="RefSeq" id="WP_235860360.1">
    <property type="nucleotide sequence ID" value="NZ_MINN01000114.1"/>
</dbReference>